<dbReference type="OrthoDB" id="9945899at2759"/>
<dbReference type="PANTHER" id="PTHR48485:SF3">
    <property type="entry name" value="INTERLEUKIN-12 SUBUNIT BETA"/>
    <property type="match status" value="1"/>
</dbReference>
<name>A0A6J2WL72_CHACN</name>
<keyword evidence="3" id="KW-0325">Glycoprotein</keyword>
<dbReference type="GeneID" id="115826555"/>
<dbReference type="RefSeq" id="XP_030646295.1">
    <property type="nucleotide sequence ID" value="XM_030790435.1"/>
</dbReference>
<accession>A0A6J2WL72</accession>
<evidence type="ECO:0000256" key="1">
    <source>
        <dbReference type="ARBA" id="ARBA00022729"/>
    </source>
</evidence>
<evidence type="ECO:0000313" key="5">
    <source>
        <dbReference type="Proteomes" id="UP000504632"/>
    </source>
</evidence>
<gene>
    <name evidence="6" type="primary">il12b2</name>
</gene>
<dbReference type="PANTHER" id="PTHR48485">
    <property type="entry name" value="INTERLEUKIN-12 SUBUNIT BETA-RELATED"/>
    <property type="match status" value="1"/>
</dbReference>
<evidence type="ECO:0000313" key="6">
    <source>
        <dbReference type="RefSeq" id="XP_030646295.1"/>
    </source>
</evidence>
<keyword evidence="2" id="KW-1015">Disulfide bond</keyword>
<dbReference type="CTD" id="100001799"/>
<proteinExistence type="predicted"/>
<dbReference type="InterPro" id="IPR019482">
    <property type="entry name" value="IL-12_beta_cen-dom"/>
</dbReference>
<dbReference type="Gene3D" id="2.60.40.10">
    <property type="entry name" value="Immunoglobulins"/>
    <property type="match status" value="2"/>
</dbReference>
<evidence type="ECO:0000256" key="3">
    <source>
        <dbReference type="ARBA" id="ARBA00023180"/>
    </source>
</evidence>
<dbReference type="InterPro" id="IPR013783">
    <property type="entry name" value="Ig-like_fold"/>
</dbReference>
<feature type="domain" description="Interleukin-12 beta central" evidence="4">
    <location>
        <begin position="128"/>
        <end position="196"/>
    </location>
</feature>
<dbReference type="InParanoid" id="A0A6J2WL72"/>
<keyword evidence="5" id="KW-1185">Reference proteome</keyword>
<dbReference type="InterPro" id="IPR036116">
    <property type="entry name" value="FN3_sf"/>
</dbReference>
<keyword evidence="1" id="KW-0732">Signal</keyword>
<dbReference type="AlphaFoldDB" id="A0A6J2WL72"/>
<dbReference type="Proteomes" id="UP000504632">
    <property type="component" value="Chromosome 13"/>
</dbReference>
<protein>
    <submittedName>
        <fullName evidence="6">Interleukin-12 subunit beta</fullName>
    </submittedName>
</protein>
<evidence type="ECO:0000259" key="4">
    <source>
        <dbReference type="Pfam" id="PF10420"/>
    </source>
</evidence>
<reference evidence="6" key="1">
    <citation type="submission" date="2025-08" db="UniProtKB">
        <authorList>
            <consortium name="RefSeq"/>
        </authorList>
    </citation>
    <scope>IDENTIFICATION</scope>
</reference>
<evidence type="ECO:0000256" key="2">
    <source>
        <dbReference type="ARBA" id="ARBA00023157"/>
    </source>
</evidence>
<dbReference type="SUPFAM" id="SSF49265">
    <property type="entry name" value="Fibronectin type III"/>
    <property type="match status" value="1"/>
</dbReference>
<organism evidence="5 6">
    <name type="scientific">Chanos chanos</name>
    <name type="common">Milkfish</name>
    <name type="synonym">Mugil chanos</name>
    <dbReference type="NCBI Taxonomy" id="29144"/>
    <lineage>
        <taxon>Eukaryota</taxon>
        <taxon>Metazoa</taxon>
        <taxon>Chordata</taxon>
        <taxon>Craniata</taxon>
        <taxon>Vertebrata</taxon>
        <taxon>Euteleostomi</taxon>
        <taxon>Actinopterygii</taxon>
        <taxon>Neopterygii</taxon>
        <taxon>Teleostei</taxon>
        <taxon>Ostariophysi</taxon>
        <taxon>Gonorynchiformes</taxon>
        <taxon>Chanidae</taxon>
        <taxon>Chanos</taxon>
    </lineage>
</organism>
<sequence length="440" mass="49605">MDTYSQQNTETTVLGGCAGRIKERAIPPRELEKTVNPLQTTRVHSLLEIHEADDVAVTWKRSHEGHTVDLEESEVLKFSGRSLTLSDLEADLTGNYSCWSSGHPHTPLDYTYVLLDVSRDVTEAQDNTISCFAENYSCSFFCLWTHPQFIAFRLRNERDNGSWVSSSLGGVFSLSHTTSPYAEELEPVRVTGEAISAELYFKTSKHFYLRDIIRPSHPEGVSCKRNDMQLNVRVEPPSSWATPRSYYPLEHEIQYQYRDNGKKAQVVQSEGKILMVPLGISKLRVRCRDPLVPSQWSEWTPWKNVQKRRGKGGRERVLCRTKKRSQKDKSTLCGMRYAVCSMRYAVCGMQCAVCGMQFAVCGMQCAVCGVRYAVCSVQYACAVCGMRYAVCSMQCAVCGVRYAVCSMRLELSTCDWITKIGSNASCKQGYNDSDMTVDPD</sequence>
<dbReference type="InterPro" id="IPR050676">
    <property type="entry name" value="IL-12"/>
</dbReference>
<dbReference type="Pfam" id="PF10420">
    <property type="entry name" value="IL12p40_C"/>
    <property type="match status" value="1"/>
</dbReference>